<name>A0A8J2JDM4_9HEXA</name>
<reference evidence="1" key="1">
    <citation type="submission" date="2021-06" db="EMBL/GenBank/DDBJ databases">
        <authorList>
            <person name="Hodson N. C."/>
            <person name="Mongue J. A."/>
            <person name="Jaron S. K."/>
        </authorList>
    </citation>
    <scope>NUCLEOTIDE SEQUENCE</scope>
</reference>
<evidence type="ECO:0000313" key="1">
    <source>
        <dbReference type="EMBL" id="CAG7718210.1"/>
    </source>
</evidence>
<sequence length="16" mass="1845">EHFDGGIVSLVWERSN</sequence>
<accession>A0A8J2JDM4</accession>
<evidence type="ECO:0000313" key="2">
    <source>
        <dbReference type="Proteomes" id="UP000708208"/>
    </source>
</evidence>
<gene>
    <name evidence="1" type="ORF">AFUS01_LOCUS7621</name>
</gene>
<feature type="non-terminal residue" evidence="1">
    <location>
        <position position="16"/>
    </location>
</feature>
<dbReference type="EMBL" id="CAJVCH010051600">
    <property type="protein sequence ID" value="CAG7718210.1"/>
    <property type="molecule type" value="Genomic_DNA"/>
</dbReference>
<dbReference type="AlphaFoldDB" id="A0A8J2JDM4"/>
<dbReference type="Proteomes" id="UP000708208">
    <property type="component" value="Unassembled WGS sequence"/>
</dbReference>
<protein>
    <submittedName>
        <fullName evidence="1">Uncharacterized protein</fullName>
    </submittedName>
</protein>
<organism evidence="1 2">
    <name type="scientific">Allacma fusca</name>
    <dbReference type="NCBI Taxonomy" id="39272"/>
    <lineage>
        <taxon>Eukaryota</taxon>
        <taxon>Metazoa</taxon>
        <taxon>Ecdysozoa</taxon>
        <taxon>Arthropoda</taxon>
        <taxon>Hexapoda</taxon>
        <taxon>Collembola</taxon>
        <taxon>Symphypleona</taxon>
        <taxon>Sminthuridae</taxon>
        <taxon>Allacma</taxon>
    </lineage>
</organism>
<comment type="caution">
    <text evidence="1">The sequence shown here is derived from an EMBL/GenBank/DDBJ whole genome shotgun (WGS) entry which is preliminary data.</text>
</comment>
<keyword evidence="2" id="KW-1185">Reference proteome</keyword>
<proteinExistence type="predicted"/>